<dbReference type="EMBL" id="MCRJ01000027">
    <property type="protein sequence ID" value="ODN71181.1"/>
    <property type="molecule type" value="Genomic_DNA"/>
</dbReference>
<reference evidence="1 2" key="1">
    <citation type="submission" date="2016-07" db="EMBL/GenBank/DDBJ databases">
        <title>Draft Genome Sequence of Methylobrevis pamukkalensis PK2.</title>
        <authorList>
            <person name="Vasilenko O.V."/>
            <person name="Doronina N.V."/>
            <person name="Shmareva M.N."/>
            <person name="Tarlachkov S.V."/>
            <person name="Mustakhimov I."/>
            <person name="Trotsenko Y.A."/>
        </authorList>
    </citation>
    <scope>NUCLEOTIDE SEQUENCE [LARGE SCALE GENOMIC DNA]</scope>
    <source>
        <strain evidence="1 2">PK2</strain>
    </source>
</reference>
<dbReference type="Proteomes" id="UP000094622">
    <property type="component" value="Unassembled WGS sequence"/>
</dbReference>
<protein>
    <recommendedName>
        <fullName evidence="3">DUF2190 domain-containing protein</fullName>
    </recommendedName>
</protein>
<gene>
    <name evidence="1" type="ORF">A6302_01470</name>
</gene>
<proteinExistence type="predicted"/>
<comment type="caution">
    <text evidence="1">The sequence shown here is derived from an EMBL/GenBank/DDBJ whole genome shotgun (WGS) entry which is preliminary data.</text>
</comment>
<dbReference type="RefSeq" id="WP_069306372.1">
    <property type="nucleotide sequence ID" value="NZ_MCRJ01000027.1"/>
</dbReference>
<keyword evidence="2" id="KW-1185">Reference proteome</keyword>
<evidence type="ECO:0008006" key="3">
    <source>
        <dbReference type="Google" id="ProtNLM"/>
    </source>
</evidence>
<name>A0A1E3H6Q5_9HYPH</name>
<evidence type="ECO:0000313" key="2">
    <source>
        <dbReference type="Proteomes" id="UP000094622"/>
    </source>
</evidence>
<evidence type="ECO:0000313" key="1">
    <source>
        <dbReference type="EMBL" id="ODN71181.1"/>
    </source>
</evidence>
<organism evidence="1 2">
    <name type="scientific">Methylobrevis pamukkalensis</name>
    <dbReference type="NCBI Taxonomy" id="1439726"/>
    <lineage>
        <taxon>Bacteria</taxon>
        <taxon>Pseudomonadati</taxon>
        <taxon>Pseudomonadota</taxon>
        <taxon>Alphaproteobacteria</taxon>
        <taxon>Hyphomicrobiales</taxon>
        <taxon>Pleomorphomonadaceae</taxon>
        <taxon>Methylobrevis</taxon>
    </lineage>
</organism>
<dbReference type="AlphaFoldDB" id="A0A1E3H6Q5"/>
<sequence length="124" mass="12305">MDRLLIKTATAGGSIAHRRFVKFSADGTIVQASAATDLIVGVSDCPNGAVTGERADYILLGIAEIDIGGTVARGAFVTSDANGKAVAAAPASGANAVTAGQMRVSAVGGDIAEIFVHTGMMQGA</sequence>
<accession>A0A1E3H6Q5</accession>